<comment type="pathway">
    <text evidence="1 7">Metabolic intermediate biosynthesis; chorismate biosynthesis; chorismate from D-erythrose 4-phosphate and phosphoenolpyruvate: step 6/7.</text>
</comment>
<dbReference type="InterPro" id="IPR001986">
    <property type="entry name" value="Enolpyruvate_Tfrase_dom"/>
</dbReference>
<feature type="binding site" evidence="7">
    <location>
        <position position="130"/>
    </location>
    <ligand>
        <name>phosphoenolpyruvate</name>
        <dbReference type="ChEBI" id="CHEBI:58702"/>
    </ligand>
</feature>
<accession>A0ABU1YZI5</accession>
<dbReference type="NCBIfam" id="TIGR01356">
    <property type="entry name" value="aroA"/>
    <property type="match status" value="1"/>
</dbReference>
<evidence type="ECO:0000256" key="2">
    <source>
        <dbReference type="ARBA" id="ARBA00009948"/>
    </source>
</evidence>
<dbReference type="Gene3D" id="3.65.10.10">
    <property type="entry name" value="Enolpyruvate transferase domain"/>
    <property type="match status" value="2"/>
</dbReference>
<dbReference type="PROSITE" id="PS00885">
    <property type="entry name" value="EPSP_SYNTHASE_2"/>
    <property type="match status" value="1"/>
</dbReference>
<gene>
    <name evidence="7" type="primary">aroA</name>
    <name evidence="10" type="ORF">J2S67_001030</name>
</gene>
<comment type="subunit">
    <text evidence="7">Monomer.</text>
</comment>
<feature type="compositionally biased region" description="Polar residues" evidence="8">
    <location>
        <begin position="451"/>
        <end position="462"/>
    </location>
</feature>
<dbReference type="Pfam" id="PF00275">
    <property type="entry name" value="EPSP_synthase"/>
    <property type="match status" value="1"/>
</dbReference>
<feature type="binding site" evidence="7">
    <location>
        <position position="102"/>
    </location>
    <ligand>
        <name>phosphoenolpyruvate</name>
        <dbReference type="ChEBI" id="CHEBI:58702"/>
    </ligand>
</feature>
<sequence>MASMHSTLWLAPAKDGPLDAVVEIPGSKSLTNRHLVLAALADAPTRVVGALRSRDTDLMVEALSALGVGFEWVDSSTLLVTPLGEEALQERSPVSIDCGLAGTVMRFVPYVAALLRRPVTFDGDAAARVRPMDAVIAGLRALGADVAGGEDDFLPFTVTGSDRVAGGEISLDASGSSQFVSGPLLVGARLPRGLVVRHAGGAVPSPQHVEMTVETLRAAGVDASVGADGVSWSVAAGSISPGDVVVEPDLSNAGPFLAAALVCGGRVAIPRWPASTTQIGAEWERLLPRFGARVHREPDAFGTEQLVVTGGERISGVEADGLAELAPTAAALCALADGPSRLGGIAHLRGHETDRLAALATELSKVGSPTVETEDGLVISPTGELRPTVFGSYEDHRMATAGAIIGLAVDGLKVENIETTSKTMPDFPGMWSDMLSQKAIDFPGTEDPSAGQASVDTQGGGQ</sequence>
<feature type="binding site" evidence="7">
    <location>
        <position position="178"/>
    </location>
    <ligand>
        <name>phosphoenolpyruvate</name>
        <dbReference type="ChEBI" id="CHEBI:58702"/>
    </ligand>
</feature>
<dbReference type="Proteomes" id="UP001180715">
    <property type="component" value="Unassembled WGS sequence"/>
</dbReference>
<comment type="function">
    <text evidence="7">Catalyzes the transfer of the enolpyruvyl moiety of phosphoenolpyruvate (PEP) to the 5-hydroxyl of shikimate-3-phosphate (S3P) to produce enolpyruvyl shikimate-3-phosphate and inorganic phosphate.</text>
</comment>
<dbReference type="PANTHER" id="PTHR21090:SF5">
    <property type="entry name" value="PENTAFUNCTIONAL AROM POLYPEPTIDE"/>
    <property type="match status" value="1"/>
</dbReference>
<evidence type="ECO:0000256" key="7">
    <source>
        <dbReference type="HAMAP-Rule" id="MF_00210"/>
    </source>
</evidence>
<feature type="binding site" evidence="7">
    <location>
        <position position="324"/>
    </location>
    <ligand>
        <name>3-phosphoshikimate</name>
        <dbReference type="ChEBI" id="CHEBI:145989"/>
    </ligand>
</feature>
<dbReference type="SUPFAM" id="SSF55205">
    <property type="entry name" value="EPT/RTPC-like"/>
    <property type="match status" value="1"/>
</dbReference>
<dbReference type="InterPro" id="IPR006264">
    <property type="entry name" value="EPSP_synthase"/>
</dbReference>
<dbReference type="CDD" id="cd01556">
    <property type="entry name" value="EPSP_synthase"/>
    <property type="match status" value="1"/>
</dbReference>
<feature type="active site" description="Proton acceptor" evidence="7">
    <location>
        <position position="324"/>
    </location>
</feature>
<feature type="binding site" evidence="7">
    <location>
        <position position="178"/>
    </location>
    <ligand>
        <name>3-phosphoshikimate</name>
        <dbReference type="ChEBI" id="CHEBI:145989"/>
    </ligand>
</feature>
<protein>
    <recommendedName>
        <fullName evidence="7">3-phosphoshikimate 1-carboxyvinyltransferase</fullName>
        <ecNumber evidence="7">2.5.1.19</ecNumber>
    </recommendedName>
    <alternativeName>
        <fullName evidence="7">5-enolpyruvylshikimate-3-phosphate synthase</fullName>
        <shortName evidence="7">EPSP synthase</shortName>
        <shortName evidence="7">EPSPS</shortName>
    </alternativeName>
</protein>
<dbReference type="InterPro" id="IPR013792">
    <property type="entry name" value="RNA3'P_cycl/enolpyr_Trfase_a/b"/>
</dbReference>
<keyword evidence="5 7" id="KW-0057">Aromatic amino acid biosynthesis</keyword>
<dbReference type="HAMAP" id="MF_00210">
    <property type="entry name" value="EPSP_synth"/>
    <property type="match status" value="1"/>
</dbReference>
<keyword evidence="4 7" id="KW-0808">Transferase</keyword>
<proteinExistence type="inferred from homology"/>
<feature type="binding site" evidence="7">
    <location>
        <position position="28"/>
    </location>
    <ligand>
        <name>3-phosphoshikimate</name>
        <dbReference type="ChEBI" id="CHEBI:145989"/>
    </ligand>
</feature>
<feature type="binding site" evidence="7">
    <location>
        <position position="29"/>
    </location>
    <ligand>
        <name>3-phosphoshikimate</name>
        <dbReference type="ChEBI" id="CHEBI:145989"/>
    </ligand>
</feature>
<keyword evidence="11" id="KW-1185">Reference proteome</keyword>
<feature type="binding site" evidence="7">
    <location>
        <position position="355"/>
    </location>
    <ligand>
        <name>phosphoenolpyruvate</name>
        <dbReference type="ChEBI" id="CHEBI:58702"/>
    </ligand>
</feature>
<evidence type="ECO:0000256" key="8">
    <source>
        <dbReference type="SAM" id="MobiDB-lite"/>
    </source>
</evidence>
<organism evidence="10 11">
    <name type="scientific">Pseudoglutamicibacter albus</name>
    <dbReference type="NCBI Taxonomy" id="98671"/>
    <lineage>
        <taxon>Bacteria</taxon>
        <taxon>Bacillati</taxon>
        <taxon>Actinomycetota</taxon>
        <taxon>Actinomycetes</taxon>
        <taxon>Micrococcales</taxon>
        <taxon>Micrococcaceae</taxon>
        <taxon>Pseudoglutamicibacter</taxon>
    </lineage>
</organism>
<comment type="similarity">
    <text evidence="2 7">Belongs to the EPSP synthase family.</text>
</comment>
<feature type="binding site" evidence="7">
    <location>
        <position position="177"/>
    </location>
    <ligand>
        <name>3-phosphoshikimate</name>
        <dbReference type="ChEBI" id="CHEBI:145989"/>
    </ligand>
</feature>
<dbReference type="GO" id="GO:0003866">
    <property type="term" value="F:3-phosphoshikimate 1-carboxyvinyltransferase activity"/>
    <property type="evidence" value="ECO:0007669"/>
    <property type="project" value="UniProtKB-EC"/>
</dbReference>
<comment type="caution">
    <text evidence="10">The sequence shown here is derived from an EMBL/GenBank/DDBJ whole genome shotgun (WGS) entry which is preliminary data.</text>
</comment>
<evidence type="ECO:0000256" key="1">
    <source>
        <dbReference type="ARBA" id="ARBA00004811"/>
    </source>
</evidence>
<feature type="binding site" evidence="7">
    <location>
        <position position="176"/>
    </location>
    <ligand>
        <name>3-phosphoshikimate</name>
        <dbReference type="ChEBI" id="CHEBI:145989"/>
    </ligand>
</feature>
<comment type="catalytic activity">
    <reaction evidence="6">
        <text>3-phosphoshikimate + phosphoenolpyruvate = 5-O-(1-carboxyvinyl)-3-phosphoshikimate + phosphate</text>
        <dbReference type="Rhea" id="RHEA:21256"/>
        <dbReference type="ChEBI" id="CHEBI:43474"/>
        <dbReference type="ChEBI" id="CHEBI:57701"/>
        <dbReference type="ChEBI" id="CHEBI:58702"/>
        <dbReference type="ChEBI" id="CHEBI:145989"/>
        <dbReference type="EC" id="2.5.1.19"/>
    </reaction>
    <physiologicalReaction direction="left-to-right" evidence="6">
        <dbReference type="Rhea" id="RHEA:21257"/>
    </physiologicalReaction>
</comment>
<feature type="binding site" evidence="7">
    <location>
        <position position="33"/>
    </location>
    <ligand>
        <name>3-phosphoshikimate</name>
        <dbReference type="ChEBI" id="CHEBI:145989"/>
    </ligand>
</feature>
<feature type="binding site" evidence="7">
    <location>
        <position position="397"/>
    </location>
    <ligand>
        <name>phosphoenolpyruvate</name>
        <dbReference type="ChEBI" id="CHEBI:58702"/>
    </ligand>
</feature>
<feature type="binding site" evidence="7">
    <location>
        <position position="28"/>
    </location>
    <ligand>
        <name>phosphoenolpyruvate</name>
        <dbReference type="ChEBI" id="CHEBI:58702"/>
    </ligand>
</feature>
<dbReference type="InterPro" id="IPR036968">
    <property type="entry name" value="Enolpyruvate_Tfrase_sf"/>
</dbReference>
<evidence type="ECO:0000256" key="4">
    <source>
        <dbReference type="ARBA" id="ARBA00022679"/>
    </source>
</evidence>
<evidence type="ECO:0000313" key="10">
    <source>
        <dbReference type="EMBL" id="MDR7293762.1"/>
    </source>
</evidence>
<feature type="region of interest" description="Disordered" evidence="8">
    <location>
        <begin position="442"/>
        <end position="462"/>
    </location>
</feature>
<comment type="subcellular location">
    <subcellularLocation>
        <location evidence="7">Cytoplasm</location>
    </subcellularLocation>
</comment>
<dbReference type="PIRSF" id="PIRSF000505">
    <property type="entry name" value="EPSPS"/>
    <property type="match status" value="1"/>
</dbReference>
<feature type="binding site" evidence="7">
    <location>
        <position position="205"/>
    </location>
    <ligand>
        <name>3-phosphoshikimate</name>
        <dbReference type="ChEBI" id="CHEBI:145989"/>
    </ligand>
</feature>
<reference evidence="10" key="1">
    <citation type="submission" date="2023-07" db="EMBL/GenBank/DDBJ databases">
        <title>Sequencing the genomes of 1000 actinobacteria strains.</title>
        <authorList>
            <person name="Klenk H.-P."/>
        </authorList>
    </citation>
    <scope>NUCLEOTIDE SEQUENCE</scope>
    <source>
        <strain evidence="10">DSM 13068</strain>
    </source>
</reference>
<name>A0ABU1YZI5_9MICC</name>
<evidence type="ECO:0000313" key="11">
    <source>
        <dbReference type="Proteomes" id="UP001180715"/>
    </source>
</evidence>
<dbReference type="EMBL" id="JAVDXX010000001">
    <property type="protein sequence ID" value="MDR7293762.1"/>
    <property type="molecule type" value="Genomic_DNA"/>
</dbReference>
<dbReference type="EC" id="2.5.1.19" evidence="7"/>
<comment type="caution">
    <text evidence="7">Lacks conserved residue(s) required for the propagation of feature annotation.</text>
</comment>
<evidence type="ECO:0000256" key="5">
    <source>
        <dbReference type="ARBA" id="ARBA00023141"/>
    </source>
</evidence>
<dbReference type="InterPro" id="IPR023193">
    <property type="entry name" value="EPSP_synthase_CS"/>
</dbReference>
<evidence type="ECO:0000259" key="9">
    <source>
        <dbReference type="Pfam" id="PF00275"/>
    </source>
</evidence>
<feature type="binding site" evidence="7">
    <location>
        <position position="422"/>
    </location>
    <ligand>
        <name>phosphoenolpyruvate</name>
        <dbReference type="ChEBI" id="CHEBI:58702"/>
    </ligand>
</feature>
<feature type="binding site" evidence="7">
    <location>
        <position position="351"/>
    </location>
    <ligand>
        <name>3-phosphoshikimate</name>
        <dbReference type="ChEBI" id="CHEBI:145989"/>
    </ligand>
</feature>
<evidence type="ECO:0000256" key="3">
    <source>
        <dbReference type="ARBA" id="ARBA00022605"/>
    </source>
</evidence>
<evidence type="ECO:0000256" key="6">
    <source>
        <dbReference type="ARBA" id="ARBA00044633"/>
    </source>
</evidence>
<keyword evidence="3 7" id="KW-0028">Amino-acid biosynthesis</keyword>
<feature type="domain" description="Enolpyruvate transferase" evidence="9">
    <location>
        <begin position="15"/>
        <end position="429"/>
    </location>
</feature>
<keyword evidence="7" id="KW-0963">Cytoplasm</keyword>
<dbReference type="PANTHER" id="PTHR21090">
    <property type="entry name" value="AROM/DEHYDROQUINATE SYNTHASE"/>
    <property type="match status" value="1"/>
</dbReference>